<feature type="non-terminal residue" evidence="1">
    <location>
        <position position="52"/>
    </location>
</feature>
<dbReference type="InterPro" id="IPR016162">
    <property type="entry name" value="Ald_DH_N"/>
</dbReference>
<evidence type="ECO:0000313" key="2">
    <source>
        <dbReference type="Proteomes" id="UP000070121"/>
    </source>
</evidence>
<keyword evidence="2" id="KW-1185">Reference proteome</keyword>
<protein>
    <recommendedName>
        <fullName evidence="3">Aldehyde dehydrogenase</fullName>
    </recommendedName>
</protein>
<evidence type="ECO:0008006" key="3">
    <source>
        <dbReference type="Google" id="ProtNLM"/>
    </source>
</evidence>
<dbReference type="Gene3D" id="3.40.605.10">
    <property type="entry name" value="Aldehyde Dehydrogenase, Chain A, domain 1"/>
    <property type="match status" value="1"/>
</dbReference>
<name>A0A135U019_9PEZI</name>
<dbReference type="SUPFAM" id="SSF53720">
    <property type="entry name" value="ALDH-like"/>
    <property type="match status" value="1"/>
</dbReference>
<dbReference type="InterPro" id="IPR016161">
    <property type="entry name" value="Ald_DH/histidinol_DH"/>
</dbReference>
<dbReference type="Proteomes" id="UP000070121">
    <property type="component" value="Unassembled WGS sequence"/>
</dbReference>
<organism evidence="1 2">
    <name type="scientific">Colletotrichum salicis</name>
    <dbReference type="NCBI Taxonomy" id="1209931"/>
    <lineage>
        <taxon>Eukaryota</taxon>
        <taxon>Fungi</taxon>
        <taxon>Dikarya</taxon>
        <taxon>Ascomycota</taxon>
        <taxon>Pezizomycotina</taxon>
        <taxon>Sordariomycetes</taxon>
        <taxon>Hypocreomycetidae</taxon>
        <taxon>Glomerellales</taxon>
        <taxon>Glomerellaceae</taxon>
        <taxon>Colletotrichum</taxon>
        <taxon>Colletotrichum acutatum species complex</taxon>
    </lineage>
</organism>
<evidence type="ECO:0000313" key="1">
    <source>
        <dbReference type="EMBL" id="KXH53733.1"/>
    </source>
</evidence>
<sequence length="52" mass="5730">MNFPVDSYDKLFINGEYVAAKSTKTLELRNPTNDSLVTNKVPIAGEEDVDVA</sequence>
<accession>A0A135U019</accession>
<dbReference type="AlphaFoldDB" id="A0A135U019"/>
<proteinExistence type="predicted"/>
<dbReference type="OrthoDB" id="3824029at2759"/>
<reference evidence="1 2" key="1">
    <citation type="submission" date="2014-02" db="EMBL/GenBank/DDBJ databases">
        <title>The genome sequence of Colletotrichum salicis CBS 607.94.</title>
        <authorList>
            <person name="Baroncelli R."/>
            <person name="Thon M.R."/>
        </authorList>
    </citation>
    <scope>NUCLEOTIDE SEQUENCE [LARGE SCALE GENOMIC DNA]</scope>
    <source>
        <strain evidence="1 2">CBS 607.94</strain>
    </source>
</reference>
<dbReference type="EMBL" id="JFFI01001825">
    <property type="protein sequence ID" value="KXH53733.1"/>
    <property type="molecule type" value="Genomic_DNA"/>
</dbReference>
<gene>
    <name evidence="1" type="ORF">CSAL01_07683</name>
</gene>
<dbReference type="GO" id="GO:0016491">
    <property type="term" value="F:oxidoreductase activity"/>
    <property type="evidence" value="ECO:0007669"/>
    <property type="project" value="InterPro"/>
</dbReference>
<comment type="caution">
    <text evidence="1">The sequence shown here is derived from an EMBL/GenBank/DDBJ whole genome shotgun (WGS) entry which is preliminary data.</text>
</comment>